<sequence length="117" mass="13137">MQRMEHEMKGERMLGIRFGEMFPKTLLALIRDDEWGKGVMGSAQCRVFVEATGMRHSLQLKWSKQTFLPAITSSCDAHLTPVHHNCGTPVGHSLSLALSFQEHVFPLLFLSSSSFFG</sequence>
<dbReference type="EMBL" id="CM037622">
    <property type="protein sequence ID" value="KAH8003682.1"/>
    <property type="molecule type" value="Genomic_DNA"/>
</dbReference>
<name>A0ACB8FEP3_9SAUR</name>
<dbReference type="Proteomes" id="UP000827872">
    <property type="component" value="Linkage Group LG09"/>
</dbReference>
<evidence type="ECO:0000313" key="1">
    <source>
        <dbReference type="EMBL" id="KAH8003682.1"/>
    </source>
</evidence>
<comment type="caution">
    <text evidence="1">The sequence shown here is derived from an EMBL/GenBank/DDBJ whole genome shotgun (WGS) entry which is preliminary data.</text>
</comment>
<reference evidence="1" key="1">
    <citation type="submission" date="2021-08" db="EMBL/GenBank/DDBJ databases">
        <title>The first chromosome-level gecko genome reveals the dynamic sex chromosomes of Neotropical dwarf geckos (Sphaerodactylidae: Sphaerodactylus).</title>
        <authorList>
            <person name="Pinto B.J."/>
            <person name="Keating S.E."/>
            <person name="Gamble T."/>
        </authorList>
    </citation>
    <scope>NUCLEOTIDE SEQUENCE</scope>
    <source>
        <strain evidence="1">TG3544</strain>
    </source>
</reference>
<proteinExistence type="predicted"/>
<gene>
    <name evidence="1" type="ORF">K3G42_022515</name>
</gene>
<evidence type="ECO:0000313" key="2">
    <source>
        <dbReference type="Proteomes" id="UP000827872"/>
    </source>
</evidence>
<keyword evidence="2" id="KW-1185">Reference proteome</keyword>
<accession>A0ACB8FEP3</accession>
<protein>
    <submittedName>
        <fullName evidence="1">Uncharacterized protein</fullName>
    </submittedName>
</protein>
<organism evidence="1 2">
    <name type="scientific">Sphaerodactylus townsendi</name>
    <dbReference type="NCBI Taxonomy" id="933632"/>
    <lineage>
        <taxon>Eukaryota</taxon>
        <taxon>Metazoa</taxon>
        <taxon>Chordata</taxon>
        <taxon>Craniata</taxon>
        <taxon>Vertebrata</taxon>
        <taxon>Euteleostomi</taxon>
        <taxon>Lepidosauria</taxon>
        <taxon>Squamata</taxon>
        <taxon>Bifurcata</taxon>
        <taxon>Gekkota</taxon>
        <taxon>Sphaerodactylidae</taxon>
        <taxon>Sphaerodactylus</taxon>
    </lineage>
</organism>